<dbReference type="PANTHER" id="PTHR34310">
    <property type="entry name" value="DUF427 DOMAIN PROTEIN (AFU_ORTHOLOGUE AFUA_3G02220)"/>
    <property type="match status" value="1"/>
</dbReference>
<keyword evidence="3" id="KW-1185">Reference proteome</keyword>
<dbReference type="Pfam" id="PF04248">
    <property type="entry name" value="NTP_transf_9"/>
    <property type="match status" value="1"/>
</dbReference>
<dbReference type="AlphaFoldDB" id="A0A6A6ZBZ4"/>
<organism evidence="2">
    <name type="scientific">Mytilinidion resinicola</name>
    <dbReference type="NCBI Taxonomy" id="574789"/>
    <lineage>
        <taxon>Eukaryota</taxon>
        <taxon>Fungi</taxon>
        <taxon>Dikarya</taxon>
        <taxon>Ascomycota</taxon>
        <taxon>Pezizomycotina</taxon>
        <taxon>Dothideomycetes</taxon>
        <taxon>Pleosporomycetidae</taxon>
        <taxon>Mytilinidiales</taxon>
        <taxon>Mytilinidiaceae</taxon>
        <taxon>Mytilinidion</taxon>
    </lineage>
</organism>
<dbReference type="InterPro" id="IPR007361">
    <property type="entry name" value="DUF427"/>
</dbReference>
<reference evidence="2 4" key="1">
    <citation type="journal article" date="2020" name="Stud. Mycol.">
        <title>101 Dothideomycetes genomes: a test case for predicting lifestyles and emergence of pathogens.</title>
        <authorList>
            <person name="Haridas S."/>
            <person name="Albert R."/>
            <person name="Binder M."/>
            <person name="Bloem J."/>
            <person name="Labutti K."/>
            <person name="Salamov A."/>
            <person name="Andreopoulos B."/>
            <person name="Baker S."/>
            <person name="Barry K."/>
            <person name="Bills G."/>
            <person name="Bluhm B."/>
            <person name="Cannon C."/>
            <person name="Castanera R."/>
            <person name="Culley D."/>
            <person name="Daum C."/>
            <person name="Ezra D."/>
            <person name="Gonzalez J."/>
            <person name="Henrissat B."/>
            <person name="Kuo A."/>
            <person name="Liang C."/>
            <person name="Lipzen A."/>
            <person name="Lutzoni F."/>
            <person name="Magnuson J."/>
            <person name="Mondo S."/>
            <person name="Nolan M."/>
            <person name="Ohm R."/>
            <person name="Pangilinan J."/>
            <person name="Park H.-J."/>
            <person name="Ramirez L."/>
            <person name="Alfaro M."/>
            <person name="Sun H."/>
            <person name="Tritt A."/>
            <person name="Yoshinaga Y."/>
            <person name="Zwiers L.-H."/>
            <person name="Turgeon B."/>
            <person name="Goodwin S."/>
            <person name="Spatafora J."/>
            <person name="Crous P."/>
            <person name="Grigoriev I."/>
        </authorList>
    </citation>
    <scope>NUCLEOTIDE SEQUENCE</scope>
    <source>
        <strain evidence="2 4">CBS 304.34</strain>
    </source>
</reference>
<dbReference type="Gene3D" id="2.170.150.40">
    <property type="entry name" value="Domain of unknown function (DUF427)"/>
    <property type="match status" value="1"/>
</dbReference>
<name>A0A6A6ZBZ4_9PEZI</name>
<sequence length="251" mass="28525">MSVQDLEKLAQRLAKDGPYKHESTPRRVRGLFNGAYAFDTIRAHYVWEIPNYPQFYIPIEDFTSDAKLEIAKEPVPKTDGGASLAVLTVGDKSTVKVISFKKGPLAGLVKTIFGAIDQWFEEETPIYIHPKDPYKRISILPSTRRVRVALDGVTLAETSASIFLLETSLRPRYYIPPTSVNWHLLSKSDTESGCPYKGTANYYNAEVNGKVYRDIVWWYQHPTMESAPIAGYLCFYNERVDVHIDGIKEDR</sequence>
<dbReference type="InterPro" id="IPR038694">
    <property type="entry name" value="DUF427_sf"/>
</dbReference>
<dbReference type="OrthoDB" id="18996at2759"/>
<dbReference type="PANTHER" id="PTHR34310:SF9">
    <property type="entry name" value="BLR5716 PROTEIN"/>
    <property type="match status" value="1"/>
</dbReference>
<evidence type="ECO:0000313" key="2">
    <source>
        <dbReference type="EMBL" id="KAF2817834.1"/>
    </source>
</evidence>
<gene>
    <name evidence="2 4" type="ORF">BDZ99DRAFT_493545</name>
</gene>
<evidence type="ECO:0000313" key="4">
    <source>
        <dbReference type="RefSeq" id="XP_033584798.1"/>
    </source>
</evidence>
<dbReference type="RefSeq" id="XP_033584798.1">
    <property type="nucleotide sequence ID" value="XM_033723240.1"/>
</dbReference>
<accession>A0A6A6ZBZ4</accession>
<dbReference type="EMBL" id="MU003692">
    <property type="protein sequence ID" value="KAF2817834.1"/>
    <property type="molecule type" value="Genomic_DNA"/>
</dbReference>
<evidence type="ECO:0000259" key="1">
    <source>
        <dbReference type="Pfam" id="PF04248"/>
    </source>
</evidence>
<proteinExistence type="predicted"/>
<evidence type="ECO:0000313" key="3">
    <source>
        <dbReference type="Proteomes" id="UP000504636"/>
    </source>
</evidence>
<dbReference type="Proteomes" id="UP000504636">
    <property type="component" value="Unplaced"/>
</dbReference>
<reference evidence="4" key="3">
    <citation type="submission" date="2025-04" db="UniProtKB">
        <authorList>
            <consortium name="RefSeq"/>
        </authorList>
    </citation>
    <scope>IDENTIFICATION</scope>
    <source>
        <strain evidence="4">CBS 304.34</strain>
    </source>
</reference>
<protein>
    <submittedName>
        <fullName evidence="2 4">DUF427-domain-containing protein</fullName>
    </submittedName>
</protein>
<feature type="domain" description="DUF427" evidence="1">
    <location>
        <begin position="146"/>
        <end position="238"/>
    </location>
</feature>
<dbReference type="GeneID" id="54464133"/>
<reference evidence="4" key="2">
    <citation type="submission" date="2020-04" db="EMBL/GenBank/DDBJ databases">
        <authorList>
            <consortium name="NCBI Genome Project"/>
        </authorList>
    </citation>
    <scope>NUCLEOTIDE SEQUENCE</scope>
    <source>
        <strain evidence="4">CBS 304.34</strain>
    </source>
</reference>